<dbReference type="EMBL" id="NMQI01000050">
    <property type="protein sequence ID" value="PMB47935.1"/>
    <property type="molecule type" value="Genomic_DNA"/>
</dbReference>
<dbReference type="Gene3D" id="3.30.420.10">
    <property type="entry name" value="Ribonuclease H-like superfamily/Ribonuclease H"/>
    <property type="match status" value="1"/>
</dbReference>
<organism evidence="1 2">
    <name type="scientific">Fischerella thermalis CCMEE 5330</name>
    <dbReference type="NCBI Taxonomy" id="2019670"/>
    <lineage>
        <taxon>Bacteria</taxon>
        <taxon>Bacillati</taxon>
        <taxon>Cyanobacteriota</taxon>
        <taxon>Cyanophyceae</taxon>
        <taxon>Nostocales</taxon>
        <taxon>Hapalosiphonaceae</taxon>
        <taxon>Fischerella</taxon>
    </lineage>
</organism>
<dbReference type="NCBIfam" id="NF033519">
    <property type="entry name" value="transpos_ISAzo13"/>
    <property type="match status" value="1"/>
</dbReference>
<dbReference type="AlphaFoldDB" id="A0A2N6MMF1"/>
<protein>
    <submittedName>
        <fullName evidence="1">Transposase</fullName>
    </submittedName>
</protein>
<comment type="caution">
    <text evidence="1">The sequence shown here is derived from an EMBL/GenBank/DDBJ whole genome shotgun (WGS) entry which is preliminary data.</text>
</comment>
<accession>A0A2N6MMF1</accession>
<evidence type="ECO:0000313" key="1">
    <source>
        <dbReference type="EMBL" id="PMB47935.1"/>
    </source>
</evidence>
<dbReference type="Pfam" id="PF07592">
    <property type="entry name" value="DDE_Tnp_ISAZ013"/>
    <property type="match status" value="1"/>
</dbReference>
<reference evidence="1 2" key="1">
    <citation type="submission" date="2017-07" db="EMBL/GenBank/DDBJ databases">
        <title>Genomes of Fischerella (Mastigocladus) sp. strains.</title>
        <authorList>
            <person name="Miller S.R."/>
        </authorList>
    </citation>
    <scope>NUCLEOTIDE SEQUENCE [LARGE SCALE GENOMIC DNA]</scope>
    <source>
        <strain evidence="1 2">CCMEE 5330</strain>
    </source>
</reference>
<gene>
    <name evidence="1" type="ORF">CEN41_02625</name>
</gene>
<dbReference type="InterPro" id="IPR036397">
    <property type="entry name" value="RNaseH_sf"/>
</dbReference>
<proteinExistence type="predicted"/>
<evidence type="ECO:0000313" key="2">
    <source>
        <dbReference type="Proteomes" id="UP000234966"/>
    </source>
</evidence>
<dbReference type="Proteomes" id="UP000234966">
    <property type="component" value="Unassembled WGS sequence"/>
</dbReference>
<dbReference type="GO" id="GO:0003676">
    <property type="term" value="F:nucleic acid binding"/>
    <property type="evidence" value="ECO:0007669"/>
    <property type="project" value="InterPro"/>
</dbReference>
<dbReference type="InterPro" id="IPR011518">
    <property type="entry name" value="Transposase_36"/>
</dbReference>
<sequence>MSPESLIQLSDSLRSLYIKTAQKLKGSDRRQFMAEVVKGWGRGGATIAERELGWNRRTIRKGMQELEHGMSIADSFRLRGSKSTEHRLPNLLEDIRSIVEPQSQTDPSFDSTRLYTRLSAAQVRHQLIEIKGYQDEELPTAEVIRQRLNQLGYGLKRVAKTKPIKQIPQTEAIFKEVNRINQQADDDSTTLRISIDAKVGIKIGEFDRGGKTRTKTVAYDHDFSTCSAITPYGIFLPEGSELFLFFVQSKLTADCIVDILEQWWMSVKNRFAHIRKLVINQDNGPENHSRRTQFMYRILEFDHKFKLTIQLAYYPPYHSKYNPVERAFGWLEQHWRGSLLDSVDTVLKFASTLTFKGKNPVVTLIEKIYHTGVKLTQQAMDQIEEQIYRLPTLKKWFVEIFCQSD</sequence>
<name>A0A2N6MMF1_9CYAN</name>